<dbReference type="eggNOG" id="ENOG502T2JQ">
    <property type="taxonomic scope" value="Eukaryota"/>
</dbReference>
<reference evidence="1" key="2">
    <citation type="submission" date="2024-04" db="UniProtKB">
        <authorList>
            <consortium name="Ensembl"/>
        </authorList>
    </citation>
    <scope>IDENTIFICATION</scope>
</reference>
<dbReference type="InParanoid" id="G3PES4"/>
<accession>G3PES4</accession>
<protein>
    <submittedName>
        <fullName evidence="1">Uncharacterized protein</fullName>
    </submittedName>
</protein>
<reference evidence="1" key="1">
    <citation type="submission" date="2006-01" db="EMBL/GenBank/DDBJ databases">
        <authorList>
            <person name="Lindblad-Toh K."/>
            <person name="Mauceli E."/>
            <person name="Grabherr M."/>
            <person name="Chang J.L."/>
            <person name="Lander E.S."/>
        </authorList>
    </citation>
    <scope>NUCLEOTIDE SEQUENCE [LARGE SCALE GENOMIC DNA]</scope>
</reference>
<dbReference type="AlphaFoldDB" id="G3PES4"/>
<proteinExistence type="predicted"/>
<name>G3PES4_GASAC</name>
<dbReference type="Bgee" id="ENSGACG00000012170">
    <property type="expression patterns" value="Expressed in pharyngeal gill and 13 other cell types or tissues"/>
</dbReference>
<organism evidence="1">
    <name type="scientific">Gasterosteus aculeatus</name>
    <name type="common">Three-spined stickleback</name>
    <dbReference type="NCBI Taxonomy" id="69293"/>
    <lineage>
        <taxon>Eukaryota</taxon>
        <taxon>Metazoa</taxon>
        <taxon>Chordata</taxon>
        <taxon>Craniata</taxon>
        <taxon>Vertebrata</taxon>
        <taxon>Euteleostomi</taxon>
        <taxon>Actinopterygii</taxon>
        <taxon>Neopterygii</taxon>
        <taxon>Teleostei</taxon>
        <taxon>Neoteleostei</taxon>
        <taxon>Acanthomorphata</taxon>
        <taxon>Eupercaria</taxon>
        <taxon>Perciformes</taxon>
        <taxon>Cottioidei</taxon>
        <taxon>Gasterosteales</taxon>
        <taxon>Gasterosteidae</taxon>
        <taxon>Gasterosteus</taxon>
    </lineage>
</organism>
<evidence type="ECO:0000313" key="1">
    <source>
        <dbReference type="Ensembl" id="ENSGACP00000016098.1"/>
    </source>
</evidence>
<dbReference type="Ensembl" id="ENSGACT00000016129.1">
    <property type="protein sequence ID" value="ENSGACP00000016098.1"/>
    <property type="gene ID" value="ENSGACG00000012170.1"/>
</dbReference>
<sequence length="94" mass="11033">MKSLYTNSQQLSAISIIIFEPRKQNKLRQVSYSEVTLICKENEGENEKEQIEPKSNGLFKKKKKGIMGRKGRTKLRRYRCPFWESSTKNINACF</sequence>